<dbReference type="EMBL" id="FWFG01000116">
    <property type="protein sequence ID" value="SLM95855.1"/>
    <property type="molecule type" value="Genomic_DNA"/>
</dbReference>
<accession>A0A1X6X9M4</accession>
<sequence length="68" mass="7172">MGGGHDVLRGEGKRGSPTRPRGRPGRTEPIVPARFPGSGNGMVKTPRTLVHLVTSPRHGAARTPPRVS</sequence>
<name>A0A1X6X9M4_9MICO</name>
<reference evidence="2 3" key="1">
    <citation type="submission" date="2017-02" db="EMBL/GenBank/DDBJ databases">
        <authorList>
            <person name="Peterson S.W."/>
        </authorList>
    </citation>
    <scope>NUCLEOTIDE SEQUENCE [LARGE SCALE GENOMIC DNA]</scope>
    <source>
        <strain evidence="2 3">CIP104813</strain>
    </source>
</reference>
<evidence type="ECO:0000313" key="3">
    <source>
        <dbReference type="Proteomes" id="UP000195981"/>
    </source>
</evidence>
<evidence type="ECO:0000256" key="1">
    <source>
        <dbReference type="SAM" id="MobiDB-lite"/>
    </source>
</evidence>
<protein>
    <submittedName>
        <fullName evidence="2">Uncharacterized protein</fullName>
    </submittedName>
</protein>
<organism evidence="2 3">
    <name type="scientific">Brachybacterium nesterenkovii</name>
    <dbReference type="NCBI Taxonomy" id="47847"/>
    <lineage>
        <taxon>Bacteria</taxon>
        <taxon>Bacillati</taxon>
        <taxon>Actinomycetota</taxon>
        <taxon>Actinomycetes</taxon>
        <taxon>Micrococcales</taxon>
        <taxon>Dermabacteraceae</taxon>
        <taxon>Brachybacterium</taxon>
    </lineage>
</organism>
<keyword evidence="3" id="KW-1185">Reference proteome</keyword>
<evidence type="ECO:0000313" key="2">
    <source>
        <dbReference type="EMBL" id="SLM95855.1"/>
    </source>
</evidence>
<dbReference type="AlphaFoldDB" id="A0A1X6X9M4"/>
<feature type="region of interest" description="Disordered" evidence="1">
    <location>
        <begin position="1"/>
        <end position="44"/>
    </location>
</feature>
<gene>
    <name evidence="2" type="ORF">FM110_13515</name>
</gene>
<feature type="compositionally biased region" description="Basic and acidic residues" evidence="1">
    <location>
        <begin position="1"/>
        <end position="14"/>
    </location>
</feature>
<proteinExistence type="predicted"/>
<dbReference type="Proteomes" id="UP000195981">
    <property type="component" value="Unassembled WGS sequence"/>
</dbReference>